<reference evidence="10" key="1">
    <citation type="submission" date="2017-02" db="UniProtKB">
        <authorList>
            <consortium name="WormBaseParasite"/>
        </authorList>
    </citation>
    <scope>IDENTIFICATION</scope>
</reference>
<dbReference type="InterPro" id="IPR015351">
    <property type="entry name" value="RBP-J/Cbf11/Cbf12_DNA-bd"/>
</dbReference>
<evidence type="ECO:0000313" key="9">
    <source>
        <dbReference type="Proteomes" id="UP000046393"/>
    </source>
</evidence>
<keyword evidence="3" id="KW-0805">Transcription regulation</keyword>
<proteinExistence type="inferred from homology"/>
<dbReference type="InterPro" id="IPR040159">
    <property type="entry name" value="CLS_fam"/>
</dbReference>
<dbReference type="Gene3D" id="2.60.40.1450">
    <property type="entry name" value="LAG1, DNA binding domain"/>
    <property type="match status" value="1"/>
</dbReference>
<dbReference type="InterPro" id="IPR015350">
    <property type="entry name" value="Beta-trefoil_DNA-bd_dom"/>
</dbReference>
<accession>A0A0N5AA42</accession>
<dbReference type="GO" id="GO:0000978">
    <property type="term" value="F:RNA polymerase II cis-regulatory region sequence-specific DNA binding"/>
    <property type="evidence" value="ECO:0007669"/>
    <property type="project" value="InterPro"/>
</dbReference>
<dbReference type="InterPro" id="IPR013783">
    <property type="entry name" value="Ig-like_fold"/>
</dbReference>
<evidence type="ECO:0000313" key="10">
    <source>
        <dbReference type="WBParaSite" id="SMUV_0000100801-mRNA-1"/>
    </source>
</evidence>
<sequence>MSKFFCPPPCIYLFGEGWKHKKRIAEELYRRFRECQKRSGLVDGELERERVIDLKATELCAFIGIGAPSEQEKQSLDFSSNKDYCAAKTLYISDADKRKYFELSVQFFYGSGHEIGTFSSQRIKVALFNRLRSQTVSTRYLHVEGNNFHASSAKWGAFTIHLVDDDPNSAESENFSVKDGYIHYGALVKLIDSVSGMSLPRLLTPFFFKRIRKVDKQHVILDPGVGEEPVSQLHKCAFQMLDVDNVYLCLSHDKIIQHQAIVIDPTRHQISDGASWTIISTDKAEYRFYEAMGPVRLPVTPVPIVLGLELYGEGELARIDLTGNNFTSNLKVWFGATPVDTVFRSEESIGCFVPPLATVCANWCHYNRELTEVPISLVRDDGVIYATNMNFSYKTEPNARSARRLC</sequence>
<keyword evidence="5" id="KW-0804">Transcription</keyword>
<dbReference type="InterPro" id="IPR038007">
    <property type="entry name" value="RBP-Jkappa_IPT"/>
</dbReference>
<keyword evidence="9" id="KW-1185">Reference proteome</keyword>
<dbReference type="Pfam" id="PF09271">
    <property type="entry name" value="LAG1-DNAbind"/>
    <property type="match status" value="1"/>
</dbReference>
<dbReference type="SMART" id="SM01268">
    <property type="entry name" value="BTD"/>
    <property type="match status" value="1"/>
</dbReference>
<dbReference type="InterPro" id="IPR014756">
    <property type="entry name" value="Ig_E-set"/>
</dbReference>
<comment type="subcellular location">
    <subcellularLocation>
        <location evidence="1">Nucleus</location>
    </subcellularLocation>
</comment>
<feature type="domain" description="Beta-trefoil DNA-binding" evidence="8">
    <location>
        <begin position="116"/>
        <end position="276"/>
    </location>
</feature>
<evidence type="ECO:0000256" key="5">
    <source>
        <dbReference type="ARBA" id="ARBA00023163"/>
    </source>
</evidence>
<dbReference type="Gene3D" id="2.60.40.10">
    <property type="entry name" value="Immunoglobulins"/>
    <property type="match status" value="1"/>
</dbReference>
<evidence type="ECO:0000256" key="3">
    <source>
        <dbReference type="ARBA" id="ARBA00023015"/>
    </source>
</evidence>
<dbReference type="SUPFAM" id="SSF81296">
    <property type="entry name" value="E set domains"/>
    <property type="match status" value="1"/>
</dbReference>
<dbReference type="InterPro" id="IPR008967">
    <property type="entry name" value="p53-like_TF_DNA-bd_sf"/>
</dbReference>
<comment type="similarity">
    <text evidence="2">Belongs to the Su(H) family.</text>
</comment>
<dbReference type="Proteomes" id="UP000046393">
    <property type="component" value="Unplaced"/>
</dbReference>
<dbReference type="Pfam" id="PF20144">
    <property type="entry name" value="TIG_SUH"/>
    <property type="match status" value="1"/>
</dbReference>
<dbReference type="InterPro" id="IPR036358">
    <property type="entry name" value="BTD_sf"/>
</dbReference>
<name>A0A0N5AA42_9BILA</name>
<organism evidence="9 10">
    <name type="scientific">Syphacia muris</name>
    <dbReference type="NCBI Taxonomy" id="451379"/>
    <lineage>
        <taxon>Eukaryota</taxon>
        <taxon>Metazoa</taxon>
        <taxon>Ecdysozoa</taxon>
        <taxon>Nematoda</taxon>
        <taxon>Chromadorea</taxon>
        <taxon>Rhabditida</taxon>
        <taxon>Spirurina</taxon>
        <taxon>Oxyuridomorpha</taxon>
        <taxon>Oxyuroidea</taxon>
        <taxon>Oxyuridae</taxon>
        <taxon>Syphacia</taxon>
    </lineage>
</organism>
<evidence type="ECO:0000259" key="7">
    <source>
        <dbReference type="SMART" id="SM01267"/>
    </source>
</evidence>
<evidence type="ECO:0000256" key="4">
    <source>
        <dbReference type="ARBA" id="ARBA00023125"/>
    </source>
</evidence>
<dbReference type="AlphaFoldDB" id="A0A0N5AA42"/>
<evidence type="ECO:0000256" key="6">
    <source>
        <dbReference type="ARBA" id="ARBA00023242"/>
    </source>
</evidence>
<dbReference type="STRING" id="451379.A0A0N5AA42"/>
<dbReference type="SUPFAM" id="SSF49417">
    <property type="entry name" value="p53-like transcription factors"/>
    <property type="match status" value="1"/>
</dbReference>
<dbReference type="PANTHER" id="PTHR10665">
    <property type="entry name" value="RECOMBINING BINDING PROTEIN SUPPRESSOR OF HAIRLESS"/>
    <property type="match status" value="1"/>
</dbReference>
<keyword evidence="4" id="KW-0238">DNA-binding</keyword>
<dbReference type="Pfam" id="PF09270">
    <property type="entry name" value="BTD"/>
    <property type="match status" value="1"/>
</dbReference>
<evidence type="ECO:0000259" key="8">
    <source>
        <dbReference type="SMART" id="SM01268"/>
    </source>
</evidence>
<dbReference type="InterPro" id="IPR037095">
    <property type="entry name" value="RBP-J/Cbf11_DNA-bd_sf"/>
</dbReference>
<evidence type="ECO:0000256" key="1">
    <source>
        <dbReference type="ARBA" id="ARBA00004123"/>
    </source>
</evidence>
<dbReference type="GO" id="GO:0001228">
    <property type="term" value="F:DNA-binding transcription activator activity, RNA polymerase II-specific"/>
    <property type="evidence" value="ECO:0007669"/>
    <property type="project" value="InterPro"/>
</dbReference>
<dbReference type="SUPFAM" id="SSF110217">
    <property type="entry name" value="DNA-binding protein LAG-1 (CSL)"/>
    <property type="match status" value="1"/>
</dbReference>
<dbReference type="SMART" id="SM01267">
    <property type="entry name" value="LAG1_DNAbind"/>
    <property type="match status" value="1"/>
</dbReference>
<feature type="domain" description="RBP-J/Cbf11/Cbf12 DNA binding" evidence="7">
    <location>
        <begin position="4"/>
        <end position="131"/>
    </location>
</feature>
<dbReference type="Gene3D" id="2.80.10.50">
    <property type="match status" value="1"/>
</dbReference>
<evidence type="ECO:0000256" key="2">
    <source>
        <dbReference type="ARBA" id="ARBA00009704"/>
    </source>
</evidence>
<dbReference type="GO" id="GO:0005634">
    <property type="term" value="C:nucleus"/>
    <property type="evidence" value="ECO:0007669"/>
    <property type="project" value="UniProtKB-SubCell"/>
</dbReference>
<dbReference type="WBParaSite" id="SMUV_0000100801-mRNA-1">
    <property type="protein sequence ID" value="SMUV_0000100801-mRNA-1"/>
    <property type="gene ID" value="SMUV_0000100801"/>
</dbReference>
<protein>
    <submittedName>
        <fullName evidence="10">Recombining binding protein suppressor of hairless-like</fullName>
    </submittedName>
</protein>
<keyword evidence="6" id="KW-0539">Nucleus</keyword>